<gene>
    <name evidence="2" type="ORF">IWQ60_001591</name>
</gene>
<dbReference type="AlphaFoldDB" id="A0A9W8ADW9"/>
<feature type="region of interest" description="Disordered" evidence="1">
    <location>
        <begin position="126"/>
        <end position="237"/>
    </location>
</feature>
<protein>
    <submittedName>
        <fullName evidence="2">Uncharacterized protein</fullName>
    </submittedName>
</protein>
<dbReference type="EMBL" id="JANBPT010000053">
    <property type="protein sequence ID" value="KAJ1928950.1"/>
    <property type="molecule type" value="Genomic_DNA"/>
</dbReference>
<evidence type="ECO:0000313" key="2">
    <source>
        <dbReference type="EMBL" id="KAJ1928950.1"/>
    </source>
</evidence>
<reference evidence="2" key="1">
    <citation type="submission" date="2022-07" db="EMBL/GenBank/DDBJ databases">
        <title>Phylogenomic reconstructions and comparative analyses of Kickxellomycotina fungi.</title>
        <authorList>
            <person name="Reynolds N.K."/>
            <person name="Stajich J.E."/>
            <person name="Barry K."/>
            <person name="Grigoriev I.V."/>
            <person name="Crous P."/>
            <person name="Smith M.E."/>
        </authorList>
    </citation>
    <scope>NUCLEOTIDE SEQUENCE</scope>
    <source>
        <strain evidence="2">RSA 861</strain>
    </source>
</reference>
<evidence type="ECO:0000313" key="3">
    <source>
        <dbReference type="Proteomes" id="UP001150569"/>
    </source>
</evidence>
<keyword evidence="3" id="KW-1185">Reference proteome</keyword>
<proteinExistence type="predicted"/>
<dbReference type="Proteomes" id="UP001150569">
    <property type="component" value="Unassembled WGS sequence"/>
</dbReference>
<sequence>MDAYVRAVSSEAKWKKRAFNHLNRIRGRAAAVYGSAAIRRAATRLNNDDQERSQDIELNLAAIKYTGDTNGRLFDNLSISEWDSVQSPGPTTNAVAEELVTSPSIQGMNNATDVAEELVTTPSIQGMNNATDAAGMGQGDEESVSAVGGGNENNPIPAGATETSQDDEESVSTNDDGNAGNPDPADVAGTSQGDEESVSAARGGNANNPVPAGATETSQGNGEWVSAARGGNANNPDPAEATGTAIAAYTTLAPAEGQSQLTYTLPSTYYAYSQFIPIFPVLESDDMSSLELWFGRYEQVAAHYNWSDCTMCQAAPQYLTPLLSLSLQYPNETPANWPDLKSTLRLAIHGTNFIQAINRSFLHNNFIGQ</sequence>
<organism evidence="2 3">
    <name type="scientific">Tieghemiomyces parasiticus</name>
    <dbReference type="NCBI Taxonomy" id="78921"/>
    <lineage>
        <taxon>Eukaryota</taxon>
        <taxon>Fungi</taxon>
        <taxon>Fungi incertae sedis</taxon>
        <taxon>Zoopagomycota</taxon>
        <taxon>Kickxellomycotina</taxon>
        <taxon>Dimargaritomycetes</taxon>
        <taxon>Dimargaritales</taxon>
        <taxon>Dimargaritaceae</taxon>
        <taxon>Tieghemiomyces</taxon>
    </lineage>
</organism>
<name>A0A9W8ADW9_9FUNG</name>
<accession>A0A9W8ADW9</accession>
<comment type="caution">
    <text evidence="2">The sequence shown here is derived from an EMBL/GenBank/DDBJ whole genome shotgun (WGS) entry which is preliminary data.</text>
</comment>
<evidence type="ECO:0000256" key="1">
    <source>
        <dbReference type="SAM" id="MobiDB-lite"/>
    </source>
</evidence>